<gene>
    <name evidence="17" type="ORF">BQ2448_4714</name>
</gene>
<evidence type="ECO:0000256" key="10">
    <source>
        <dbReference type="ARBA" id="ARBA00023034"/>
    </source>
</evidence>
<dbReference type="Pfam" id="PF07065">
    <property type="entry name" value="D123"/>
    <property type="match status" value="2"/>
</dbReference>
<evidence type="ECO:0000256" key="3">
    <source>
        <dbReference type="ARBA" id="ARBA00006972"/>
    </source>
</evidence>
<keyword evidence="11" id="KW-0472">Membrane</keyword>
<evidence type="ECO:0000259" key="16">
    <source>
        <dbReference type="Pfam" id="PF01217"/>
    </source>
</evidence>
<evidence type="ECO:0000313" key="18">
    <source>
        <dbReference type="Proteomes" id="UP000198372"/>
    </source>
</evidence>
<dbReference type="GO" id="GO:0030663">
    <property type="term" value="C:COPI-coated vesicle membrane"/>
    <property type="evidence" value="ECO:0007669"/>
    <property type="project" value="UniProtKB-SubCell"/>
</dbReference>
<evidence type="ECO:0000256" key="2">
    <source>
        <dbReference type="ARBA" id="ARBA00004347"/>
    </source>
</evidence>
<keyword evidence="6" id="KW-0813">Transport</keyword>
<dbReference type="PANTHER" id="PTHR15323:SF6">
    <property type="entry name" value="CELL DIVISION CYCLE PROTEIN 123 HOMOLOG"/>
    <property type="match status" value="1"/>
</dbReference>
<dbReference type="SUPFAM" id="SSF64356">
    <property type="entry name" value="SNARE-like"/>
    <property type="match status" value="1"/>
</dbReference>
<evidence type="ECO:0000256" key="11">
    <source>
        <dbReference type="ARBA" id="ARBA00023136"/>
    </source>
</evidence>
<sequence length="718" mass="81170">MELTYTTRLLCALHLLRPRPPTIDHDRDLHQNLYLQQITCVLLIDSDSNRLLAKYYQPAQMDAKAPTQSGSTKHALHSLKDQRAFEQAIWDKTRRASGDILMFNNRLVLYKPSIDLTFYVVGPEGENELMLQGVLNAFYDAVSLLLRHQVEKRAILENLDLVVLALDETVDNGIVLETDAIAIASRVSRPRPDAGVNLGDITLNDQTLLQAFTSVRDRWGQRIMSLLGSSFDWTLVLGHPALGLTSLHWSVNLSPTMASTPSSPIPLDDGFPPLTKADVIACAFSSWYPKFRRHSPKATVIAALSNEFIDYLQSDGVFLPEGSGPMGIFELSDSEDDELANGTESSDDQSWQFSFPELDSEIRDALFKYDGAAFPKLNWSSPRDAAWMLPGQNLKCQTPADVYLLLKSSDFITYDLDHAFDLCVDQATTETLTTLSEPSVGPSRIREEELAERTGTLVLEGDDTDEDSTSRDSADENKVEAKHERRRMRSRTSSSSSYPFELVLKKWYEIPRSQEWRCFVREKQLIAISQRDTNYYDFLQPKYVTDDLVDQISEFFENEIQPVFPSTNCELHILLNQFRRMLIKMINDMIDVFDLYLTRAGDRFFILDFNPYSSTTDALLFTWSELNQIDARNPPTSDSPPSSSLPEIRIVTSSTMSTNQALPAFSHNRYPKDVVELSDGASIAEFAKEWAARLEKGVLDGLKEADDDEEEEQELAGR</sequence>
<evidence type="ECO:0000256" key="15">
    <source>
        <dbReference type="SAM" id="MobiDB-lite"/>
    </source>
</evidence>
<evidence type="ECO:0000256" key="8">
    <source>
        <dbReference type="ARBA" id="ARBA00022892"/>
    </source>
</evidence>
<dbReference type="AlphaFoldDB" id="A0A238FDW8"/>
<dbReference type="Pfam" id="PF01217">
    <property type="entry name" value="Clat_adaptor_s"/>
    <property type="match status" value="1"/>
</dbReference>
<comment type="similarity">
    <text evidence="4">Belongs to the CDC123 family.</text>
</comment>
<dbReference type="EMBL" id="FMSP01000008">
    <property type="protein sequence ID" value="SCV72020.1"/>
    <property type="molecule type" value="Genomic_DNA"/>
</dbReference>
<dbReference type="InterPro" id="IPR009772">
    <property type="entry name" value="CDC123"/>
</dbReference>
<comment type="subcellular location">
    <subcellularLocation>
        <location evidence="2">Cytoplasmic vesicle</location>
        <location evidence="2">COPI-coated vesicle membrane</location>
        <topology evidence="2">Peripheral membrane protein</topology>
        <orientation evidence="2">Cytoplasmic side</orientation>
    </subcellularLocation>
    <subcellularLocation>
        <location evidence="1">Golgi apparatus membrane</location>
        <topology evidence="1">Peripheral membrane protein</topology>
        <orientation evidence="1">Cytoplasmic side</orientation>
    </subcellularLocation>
</comment>
<evidence type="ECO:0000256" key="6">
    <source>
        <dbReference type="ARBA" id="ARBA00022448"/>
    </source>
</evidence>
<evidence type="ECO:0000256" key="13">
    <source>
        <dbReference type="ARBA" id="ARBA00045555"/>
    </source>
</evidence>
<comment type="subunit">
    <text evidence="5">Oligomeric complex that consists of at least the alpha, beta, beta', gamma, delta, epsilon and zeta subunits.</text>
</comment>
<keyword evidence="7" id="KW-0963">Cytoplasm</keyword>
<evidence type="ECO:0000256" key="7">
    <source>
        <dbReference type="ARBA" id="ARBA00022490"/>
    </source>
</evidence>
<reference evidence="18" key="1">
    <citation type="submission" date="2016-09" db="EMBL/GenBank/DDBJ databases">
        <authorList>
            <person name="Jeantristanb JTB J.-T."/>
            <person name="Ricardo R."/>
        </authorList>
    </citation>
    <scope>NUCLEOTIDE SEQUENCE [LARGE SCALE GENOMIC DNA]</scope>
</reference>
<dbReference type="CDD" id="cd14829">
    <property type="entry name" value="Zeta-COP"/>
    <property type="match status" value="1"/>
</dbReference>
<evidence type="ECO:0000256" key="1">
    <source>
        <dbReference type="ARBA" id="ARBA00004255"/>
    </source>
</evidence>
<protein>
    <recommendedName>
        <fullName evidence="14">Zeta-coat protein</fullName>
    </recommendedName>
</protein>
<dbReference type="Proteomes" id="UP000198372">
    <property type="component" value="Unassembled WGS sequence"/>
</dbReference>
<accession>A0A238FDW8</accession>
<dbReference type="GO" id="GO:0015031">
    <property type="term" value="P:protein transport"/>
    <property type="evidence" value="ECO:0007669"/>
    <property type="project" value="UniProtKB-KW"/>
</dbReference>
<proteinExistence type="inferred from homology"/>
<keyword evidence="9" id="KW-0653">Protein transport</keyword>
<dbReference type="STRING" id="269621.A0A238FDW8"/>
<evidence type="ECO:0000256" key="4">
    <source>
        <dbReference type="ARBA" id="ARBA00011047"/>
    </source>
</evidence>
<keyword evidence="12" id="KW-0968">Cytoplasmic vesicle</keyword>
<dbReference type="FunFam" id="3.30.450.60:FF:000013">
    <property type="entry name" value="Coatomer subunit zeta"/>
    <property type="match status" value="1"/>
</dbReference>
<evidence type="ECO:0000313" key="17">
    <source>
        <dbReference type="EMBL" id="SCV72020.1"/>
    </source>
</evidence>
<dbReference type="Gene3D" id="3.30.450.60">
    <property type="match status" value="1"/>
</dbReference>
<keyword evidence="18" id="KW-1185">Reference proteome</keyword>
<dbReference type="InterPro" id="IPR022775">
    <property type="entry name" value="AP_mu_sigma_su"/>
</dbReference>
<feature type="domain" description="AP complex mu/sigma subunit" evidence="16">
    <location>
        <begin position="38"/>
        <end position="188"/>
    </location>
</feature>
<feature type="region of interest" description="Disordered" evidence="15">
    <location>
        <begin position="455"/>
        <end position="490"/>
    </location>
</feature>
<dbReference type="GO" id="GO:0016192">
    <property type="term" value="P:vesicle-mediated transport"/>
    <property type="evidence" value="ECO:0007669"/>
    <property type="project" value="UniProtKB-KW"/>
</dbReference>
<dbReference type="GO" id="GO:0000139">
    <property type="term" value="C:Golgi membrane"/>
    <property type="evidence" value="ECO:0007669"/>
    <property type="project" value="UniProtKB-SubCell"/>
</dbReference>
<comment type="function">
    <text evidence="13">The coatomer is a cytosolic protein complex that binds to dilysine motifs and reversibly associates with Golgi non-clathrin-coated vesicles, which further mediate biosynthetic protein transport from the ER, via the Golgi up to the trans Golgi network. Coatomer complex is required for budding from Golgi membranes, and is essential for the retrograde Golgi-to-ER transport of dilysine-tagged proteins. The zeta subunit may be involved in regulating the coat assembly and, hence, the rate of biosynthetic protein transport due to its association-dissociation properties with the coatomer complex.</text>
</comment>
<organism evidence="17 18">
    <name type="scientific">Microbotryum intermedium</name>
    <dbReference type="NCBI Taxonomy" id="269621"/>
    <lineage>
        <taxon>Eukaryota</taxon>
        <taxon>Fungi</taxon>
        <taxon>Dikarya</taxon>
        <taxon>Basidiomycota</taxon>
        <taxon>Pucciniomycotina</taxon>
        <taxon>Microbotryomycetes</taxon>
        <taxon>Microbotryales</taxon>
        <taxon>Microbotryaceae</taxon>
        <taxon>Microbotryum</taxon>
    </lineage>
</organism>
<evidence type="ECO:0000256" key="5">
    <source>
        <dbReference type="ARBA" id="ARBA00011775"/>
    </source>
</evidence>
<evidence type="ECO:0000256" key="12">
    <source>
        <dbReference type="ARBA" id="ARBA00023329"/>
    </source>
</evidence>
<evidence type="ECO:0000256" key="9">
    <source>
        <dbReference type="ARBA" id="ARBA00022927"/>
    </source>
</evidence>
<comment type="similarity">
    <text evidence="3">Belongs to the adaptor complexes small subunit family.</text>
</comment>
<name>A0A238FDW8_9BASI</name>
<feature type="compositionally biased region" description="Basic and acidic residues" evidence="15">
    <location>
        <begin position="468"/>
        <end position="483"/>
    </location>
</feature>
<dbReference type="PANTHER" id="PTHR15323">
    <property type="entry name" value="D123 PROTEIN"/>
    <property type="match status" value="1"/>
</dbReference>
<evidence type="ECO:0000256" key="14">
    <source>
        <dbReference type="ARBA" id="ARBA00075766"/>
    </source>
</evidence>
<keyword evidence="8" id="KW-0931">ER-Golgi transport</keyword>
<dbReference type="OrthoDB" id="360540at2759"/>
<keyword evidence="10" id="KW-0333">Golgi apparatus</keyword>
<dbReference type="InterPro" id="IPR011012">
    <property type="entry name" value="Longin-like_dom_sf"/>
</dbReference>